<accession>A0AA40BR14</accession>
<reference evidence="3" key="1">
    <citation type="submission" date="2023-06" db="EMBL/GenBank/DDBJ databases">
        <title>Genome-scale phylogeny and comparative genomics of the fungal order Sordariales.</title>
        <authorList>
            <consortium name="Lawrence Berkeley National Laboratory"/>
            <person name="Hensen N."/>
            <person name="Bonometti L."/>
            <person name="Westerberg I."/>
            <person name="Brannstrom I.O."/>
            <person name="Guillou S."/>
            <person name="Cros-Aarteil S."/>
            <person name="Calhoun S."/>
            <person name="Haridas S."/>
            <person name="Kuo A."/>
            <person name="Mondo S."/>
            <person name="Pangilinan J."/>
            <person name="Riley R."/>
            <person name="LaButti K."/>
            <person name="Andreopoulos B."/>
            <person name="Lipzen A."/>
            <person name="Chen C."/>
            <person name="Yanf M."/>
            <person name="Daum C."/>
            <person name="Ng V."/>
            <person name="Clum A."/>
            <person name="Steindorff A."/>
            <person name="Ohm R."/>
            <person name="Martin F."/>
            <person name="Silar P."/>
            <person name="Natvig D."/>
            <person name="Lalanne C."/>
            <person name="Gautier V."/>
            <person name="Ament-velasquez S.L."/>
            <person name="Kruys A."/>
            <person name="Hutchinson M.I."/>
            <person name="Powell A.J."/>
            <person name="Barry K."/>
            <person name="Miller A.N."/>
            <person name="Grigoriev I.V."/>
            <person name="Debuchy R."/>
            <person name="Gladieux P."/>
            <person name="Thoren M.H."/>
            <person name="Johannesson H."/>
        </authorList>
    </citation>
    <scope>NUCLEOTIDE SEQUENCE</scope>
    <source>
        <strain evidence="3">SMH3187-1</strain>
    </source>
</reference>
<dbReference type="Pfam" id="PF06985">
    <property type="entry name" value="HET"/>
    <property type="match status" value="1"/>
</dbReference>
<dbReference type="Pfam" id="PF26640">
    <property type="entry name" value="DUF8212"/>
    <property type="match status" value="1"/>
</dbReference>
<dbReference type="InterPro" id="IPR010730">
    <property type="entry name" value="HET"/>
</dbReference>
<name>A0AA40BR14_9PEZI</name>
<comment type="caution">
    <text evidence="3">The sequence shown here is derived from an EMBL/GenBank/DDBJ whole genome shotgun (WGS) entry which is preliminary data.</text>
</comment>
<dbReference type="PANTHER" id="PTHR10622:SF10">
    <property type="entry name" value="HET DOMAIN-CONTAINING PROTEIN"/>
    <property type="match status" value="1"/>
</dbReference>
<protein>
    <submittedName>
        <fullName evidence="3">Heterokaryon incompatibility protein-domain-containing protein</fullName>
    </submittedName>
</protein>
<evidence type="ECO:0000313" key="3">
    <source>
        <dbReference type="EMBL" id="KAK0738824.1"/>
    </source>
</evidence>
<sequence length="336" mass="37616">MRLINTDTLELSEFFEPQVPAYAILSHTWEKDELSLQEWTEPSTATTSKAGYKKICMAVSLSRRSGFAWLWVDTVCIDKTSSAELSEAINSMFNCNEARICYAFLADVSKDSLAEAADNAPESDGSGGLNLSQFRRSRWFTRGWTLQELIAPRNLVFYSREWSFLGTKASFASEISSITGMEKRYFIVTILDASVATRMSWLAKRQTTRIEDMAYCMLGIFDINMPLLYGEGHKAFLRLQEEIIRVNDDQSIFAWNIVADKIPQSLFSDNRTIGFLATTPCAFECAKPAVPFRLTAVPSPYAMTNAGLSITLPLVPTVNGYIVILNASRPGDHARL</sequence>
<evidence type="ECO:0000313" key="4">
    <source>
        <dbReference type="Proteomes" id="UP001172155"/>
    </source>
</evidence>
<feature type="domain" description="Heterokaryon incompatibility" evidence="1">
    <location>
        <begin position="22"/>
        <end position="148"/>
    </location>
</feature>
<evidence type="ECO:0000259" key="2">
    <source>
        <dbReference type="Pfam" id="PF26640"/>
    </source>
</evidence>
<dbReference type="AlphaFoldDB" id="A0AA40BR14"/>
<dbReference type="Proteomes" id="UP001172155">
    <property type="component" value="Unassembled WGS sequence"/>
</dbReference>
<dbReference type="EMBL" id="JAUKUD010000007">
    <property type="protein sequence ID" value="KAK0738824.1"/>
    <property type="molecule type" value="Genomic_DNA"/>
</dbReference>
<keyword evidence="4" id="KW-1185">Reference proteome</keyword>
<feature type="non-terminal residue" evidence="3">
    <location>
        <position position="1"/>
    </location>
</feature>
<dbReference type="InterPro" id="IPR058525">
    <property type="entry name" value="DUF8212"/>
</dbReference>
<dbReference type="PANTHER" id="PTHR10622">
    <property type="entry name" value="HET DOMAIN-CONTAINING PROTEIN"/>
    <property type="match status" value="1"/>
</dbReference>
<organism evidence="3 4">
    <name type="scientific">Schizothecium vesticola</name>
    <dbReference type="NCBI Taxonomy" id="314040"/>
    <lineage>
        <taxon>Eukaryota</taxon>
        <taxon>Fungi</taxon>
        <taxon>Dikarya</taxon>
        <taxon>Ascomycota</taxon>
        <taxon>Pezizomycotina</taxon>
        <taxon>Sordariomycetes</taxon>
        <taxon>Sordariomycetidae</taxon>
        <taxon>Sordariales</taxon>
        <taxon>Schizotheciaceae</taxon>
        <taxon>Schizothecium</taxon>
    </lineage>
</organism>
<proteinExistence type="predicted"/>
<feature type="domain" description="DUF8212" evidence="2">
    <location>
        <begin position="234"/>
        <end position="264"/>
    </location>
</feature>
<evidence type="ECO:0000259" key="1">
    <source>
        <dbReference type="Pfam" id="PF06985"/>
    </source>
</evidence>
<gene>
    <name evidence="3" type="ORF">B0T18DRAFT_307235</name>
</gene>